<dbReference type="EMBL" id="CM016559">
    <property type="protein sequence ID" value="TKW02071.1"/>
    <property type="molecule type" value="Genomic_DNA"/>
</dbReference>
<dbReference type="Proteomes" id="UP000298652">
    <property type="component" value="Chromosome 8"/>
</dbReference>
<organism evidence="8 9">
    <name type="scientific">Setaria viridis</name>
    <name type="common">Green bristlegrass</name>
    <name type="synonym">Setaria italica subsp. viridis</name>
    <dbReference type="NCBI Taxonomy" id="4556"/>
    <lineage>
        <taxon>Eukaryota</taxon>
        <taxon>Viridiplantae</taxon>
        <taxon>Streptophyta</taxon>
        <taxon>Embryophyta</taxon>
        <taxon>Tracheophyta</taxon>
        <taxon>Spermatophyta</taxon>
        <taxon>Magnoliopsida</taxon>
        <taxon>Liliopsida</taxon>
        <taxon>Poales</taxon>
        <taxon>Poaceae</taxon>
        <taxon>PACMAD clade</taxon>
        <taxon>Panicoideae</taxon>
        <taxon>Panicodae</taxon>
        <taxon>Paniceae</taxon>
        <taxon>Cenchrinae</taxon>
        <taxon>Setaria</taxon>
    </lineage>
</organism>
<evidence type="ECO:0000256" key="4">
    <source>
        <dbReference type="ARBA" id="ARBA00022692"/>
    </source>
</evidence>
<feature type="transmembrane region" description="Helical" evidence="7">
    <location>
        <begin position="66"/>
        <end position="86"/>
    </location>
</feature>
<dbReference type="PANTHER" id="PTHR31376:SF61">
    <property type="entry name" value="PURINE PERMEASE-RELATED"/>
    <property type="match status" value="1"/>
</dbReference>
<evidence type="ECO:0000256" key="2">
    <source>
        <dbReference type="ARBA" id="ARBA00006213"/>
    </source>
</evidence>
<dbReference type="Gramene" id="TKW02071">
    <property type="protein sequence ID" value="TKW02071"/>
    <property type="gene ID" value="SEVIR_8G220800v2"/>
</dbReference>
<dbReference type="GO" id="GO:0016020">
    <property type="term" value="C:membrane"/>
    <property type="evidence" value="ECO:0007669"/>
    <property type="project" value="UniProtKB-SubCell"/>
</dbReference>
<keyword evidence="9" id="KW-1185">Reference proteome</keyword>
<comment type="subcellular location">
    <subcellularLocation>
        <location evidence="1">Membrane</location>
        <topology evidence="1">Multi-pass membrane protein</topology>
    </subcellularLocation>
</comment>
<dbReference type="GO" id="GO:0005345">
    <property type="term" value="F:purine nucleobase transmembrane transporter activity"/>
    <property type="evidence" value="ECO:0007669"/>
    <property type="project" value="UniProtKB-ARBA"/>
</dbReference>
<dbReference type="Pfam" id="PF16913">
    <property type="entry name" value="PUNUT"/>
    <property type="match status" value="1"/>
</dbReference>
<evidence type="ECO:0000256" key="7">
    <source>
        <dbReference type="SAM" id="Phobius"/>
    </source>
</evidence>
<evidence type="ECO:0000256" key="5">
    <source>
        <dbReference type="ARBA" id="ARBA00022989"/>
    </source>
</evidence>
<keyword evidence="3" id="KW-0813">Transport</keyword>
<protein>
    <submittedName>
        <fullName evidence="8">Uncharacterized protein</fullName>
    </submittedName>
</protein>
<dbReference type="SUPFAM" id="SSF103481">
    <property type="entry name" value="Multidrug resistance efflux transporter EmrE"/>
    <property type="match status" value="1"/>
</dbReference>
<dbReference type="PANTHER" id="PTHR31376">
    <property type="entry name" value="OS09G0467300 PROTEIN-RELATED"/>
    <property type="match status" value="1"/>
</dbReference>
<feature type="transmembrane region" description="Helical" evidence="7">
    <location>
        <begin position="42"/>
        <end position="60"/>
    </location>
</feature>
<dbReference type="AlphaFoldDB" id="A0A4U6TI72"/>
<evidence type="ECO:0000256" key="6">
    <source>
        <dbReference type="ARBA" id="ARBA00023136"/>
    </source>
</evidence>
<keyword evidence="6 7" id="KW-0472">Membrane</keyword>
<evidence type="ECO:0000313" key="8">
    <source>
        <dbReference type="EMBL" id="TKW02071.1"/>
    </source>
</evidence>
<proteinExistence type="inferred from homology"/>
<sequence length="200" mass="21099">MVANNSNFVQHTSSAVFGACFAIACFAYSLGSQSLPLSTSAVLQATQLAFNAIFAFLFAGLRFTPFSVNAVVLLSMGPAVLGARPLPEEHLASRGSWAYWAGFVECLISAAVLGLVLPLVQVTMSRGHGRRSGAAETAPPPPPSFAMVIQMQVLMGAAATVVSLWGFVSYLYGESLEKKMEAGEKEAESICSPLIVPCDF</sequence>
<evidence type="ECO:0000256" key="1">
    <source>
        <dbReference type="ARBA" id="ARBA00004141"/>
    </source>
</evidence>
<comment type="similarity">
    <text evidence="2">Belongs to the purine permeases (TC 2.A.7.14) family.</text>
</comment>
<name>A0A4U6TI72_SETVI</name>
<evidence type="ECO:0000256" key="3">
    <source>
        <dbReference type="ARBA" id="ARBA00022448"/>
    </source>
</evidence>
<keyword evidence="4 7" id="KW-0812">Transmembrane</keyword>
<dbReference type="GO" id="GO:0015211">
    <property type="term" value="F:purine nucleoside transmembrane transporter activity"/>
    <property type="evidence" value="ECO:0007669"/>
    <property type="project" value="InterPro"/>
</dbReference>
<reference evidence="8" key="1">
    <citation type="submission" date="2019-03" db="EMBL/GenBank/DDBJ databases">
        <title>WGS assembly of Setaria viridis.</title>
        <authorList>
            <person name="Huang P."/>
            <person name="Jenkins J."/>
            <person name="Grimwood J."/>
            <person name="Barry K."/>
            <person name="Healey A."/>
            <person name="Mamidi S."/>
            <person name="Sreedasyam A."/>
            <person name="Shu S."/>
            <person name="Feldman M."/>
            <person name="Wu J."/>
            <person name="Yu Y."/>
            <person name="Chen C."/>
            <person name="Johnson J."/>
            <person name="Rokhsar D."/>
            <person name="Baxter I."/>
            <person name="Schmutz J."/>
            <person name="Brutnell T."/>
            <person name="Kellogg E."/>
        </authorList>
    </citation>
    <scope>NUCLEOTIDE SEQUENCE [LARGE SCALE GENOMIC DNA]</scope>
</reference>
<evidence type="ECO:0000313" key="9">
    <source>
        <dbReference type="Proteomes" id="UP000298652"/>
    </source>
</evidence>
<feature type="transmembrane region" description="Helical" evidence="7">
    <location>
        <begin position="98"/>
        <end position="120"/>
    </location>
</feature>
<dbReference type="InterPro" id="IPR037185">
    <property type="entry name" value="EmrE-like"/>
</dbReference>
<feature type="transmembrane region" description="Helical" evidence="7">
    <location>
        <begin position="149"/>
        <end position="172"/>
    </location>
</feature>
<gene>
    <name evidence="8" type="ORF">SEVIR_8G220800v2</name>
</gene>
<dbReference type="InterPro" id="IPR030182">
    <property type="entry name" value="PUP_plant"/>
</dbReference>
<feature type="transmembrane region" description="Helical" evidence="7">
    <location>
        <begin position="12"/>
        <end position="30"/>
    </location>
</feature>
<accession>A0A4U6TI72</accession>
<keyword evidence="5 7" id="KW-1133">Transmembrane helix</keyword>